<protein>
    <submittedName>
        <fullName evidence="2">Uncharacterized protein</fullName>
    </submittedName>
</protein>
<reference evidence="2 3" key="1">
    <citation type="submission" date="2024-11" db="EMBL/GenBank/DDBJ databases">
        <title>A near-complete genome assembly of Cinchona calisaya.</title>
        <authorList>
            <person name="Lian D.C."/>
            <person name="Zhao X.W."/>
            <person name="Wei L."/>
        </authorList>
    </citation>
    <scope>NUCLEOTIDE SEQUENCE [LARGE SCALE GENOMIC DNA]</scope>
    <source>
        <tissue evidence="2">Nenye</tissue>
    </source>
</reference>
<organism evidence="2 3">
    <name type="scientific">Cinchona calisaya</name>
    <dbReference type="NCBI Taxonomy" id="153742"/>
    <lineage>
        <taxon>Eukaryota</taxon>
        <taxon>Viridiplantae</taxon>
        <taxon>Streptophyta</taxon>
        <taxon>Embryophyta</taxon>
        <taxon>Tracheophyta</taxon>
        <taxon>Spermatophyta</taxon>
        <taxon>Magnoliopsida</taxon>
        <taxon>eudicotyledons</taxon>
        <taxon>Gunneridae</taxon>
        <taxon>Pentapetalae</taxon>
        <taxon>asterids</taxon>
        <taxon>lamiids</taxon>
        <taxon>Gentianales</taxon>
        <taxon>Rubiaceae</taxon>
        <taxon>Cinchonoideae</taxon>
        <taxon>Cinchoneae</taxon>
        <taxon>Cinchona</taxon>
    </lineage>
</organism>
<name>A0ABD2ZBK1_9GENT</name>
<accession>A0ABD2ZBK1</accession>
<dbReference type="AlphaFoldDB" id="A0ABD2ZBK1"/>
<evidence type="ECO:0000313" key="3">
    <source>
        <dbReference type="Proteomes" id="UP001630127"/>
    </source>
</evidence>
<dbReference type="Proteomes" id="UP001630127">
    <property type="component" value="Unassembled WGS sequence"/>
</dbReference>
<feature type="compositionally biased region" description="Basic and acidic residues" evidence="1">
    <location>
        <begin position="110"/>
        <end position="122"/>
    </location>
</feature>
<keyword evidence="3" id="KW-1185">Reference proteome</keyword>
<feature type="region of interest" description="Disordered" evidence="1">
    <location>
        <begin position="110"/>
        <end position="133"/>
    </location>
</feature>
<comment type="caution">
    <text evidence="2">The sequence shown here is derived from an EMBL/GenBank/DDBJ whole genome shotgun (WGS) entry which is preliminary data.</text>
</comment>
<sequence>MTVEITKAIWKFDISGREEKGIQLEEEDVIRGKEECILSLFERIRGHSWEKCSTKGFDNPNGKEQQYGNWLKCSQPRSSNKKRVDPGVESKEDGIGVMILDLVESSPIRKEERGKVSKESKHQTYPGLLDNKNGKGKSTYVMASVSNNENSLKDKILDSYFQTSNKLLRA</sequence>
<gene>
    <name evidence="2" type="ORF">ACH5RR_023226</name>
</gene>
<proteinExistence type="predicted"/>
<evidence type="ECO:0000313" key="2">
    <source>
        <dbReference type="EMBL" id="KAL3516324.1"/>
    </source>
</evidence>
<dbReference type="EMBL" id="JBJUIK010000010">
    <property type="protein sequence ID" value="KAL3516324.1"/>
    <property type="molecule type" value="Genomic_DNA"/>
</dbReference>
<evidence type="ECO:0000256" key="1">
    <source>
        <dbReference type="SAM" id="MobiDB-lite"/>
    </source>
</evidence>